<dbReference type="Proteomes" id="UP000789375">
    <property type="component" value="Unassembled WGS sequence"/>
</dbReference>
<keyword evidence="2" id="KW-1185">Reference proteome</keyword>
<reference evidence="1" key="1">
    <citation type="submission" date="2021-06" db="EMBL/GenBank/DDBJ databases">
        <authorList>
            <person name="Kallberg Y."/>
            <person name="Tangrot J."/>
            <person name="Rosling A."/>
        </authorList>
    </citation>
    <scope>NUCLEOTIDE SEQUENCE</scope>
    <source>
        <strain evidence="1">87-6 pot B 2015</strain>
    </source>
</reference>
<comment type="caution">
    <text evidence="1">The sequence shown here is derived from an EMBL/GenBank/DDBJ whole genome shotgun (WGS) entry which is preliminary data.</text>
</comment>
<evidence type="ECO:0000313" key="1">
    <source>
        <dbReference type="EMBL" id="CAG8736785.1"/>
    </source>
</evidence>
<protein>
    <submittedName>
        <fullName evidence="1">5421_t:CDS:1</fullName>
    </submittedName>
</protein>
<evidence type="ECO:0000313" key="2">
    <source>
        <dbReference type="Proteomes" id="UP000789375"/>
    </source>
</evidence>
<dbReference type="EMBL" id="CAJVPP010018944">
    <property type="protein sequence ID" value="CAG8736785.1"/>
    <property type="molecule type" value="Genomic_DNA"/>
</dbReference>
<name>A0A9N9IH13_FUNMO</name>
<proteinExistence type="predicted"/>
<organism evidence="1 2">
    <name type="scientific">Funneliformis mosseae</name>
    <name type="common">Endomycorrhizal fungus</name>
    <name type="synonym">Glomus mosseae</name>
    <dbReference type="NCBI Taxonomy" id="27381"/>
    <lineage>
        <taxon>Eukaryota</taxon>
        <taxon>Fungi</taxon>
        <taxon>Fungi incertae sedis</taxon>
        <taxon>Mucoromycota</taxon>
        <taxon>Glomeromycotina</taxon>
        <taxon>Glomeromycetes</taxon>
        <taxon>Glomerales</taxon>
        <taxon>Glomeraceae</taxon>
        <taxon>Funneliformis</taxon>
    </lineage>
</organism>
<feature type="non-terminal residue" evidence="1">
    <location>
        <position position="142"/>
    </location>
</feature>
<accession>A0A9N9IH13</accession>
<sequence length="142" mass="16531">MDSFNELIHIEDNEDTENSVDENEITKIIIEKNNKICHSTCAIMVMDPKTEKINKCQNPSIQKLWQLVRIREINSESVKIGNAEPSKLDVYKIHFNLDQNFHEIGHKAKISTEQSMITIRRYLFCNLDIYIISCGKLCYSHS</sequence>
<gene>
    <name evidence="1" type="ORF">FMOSSE_LOCUS15930</name>
</gene>
<dbReference type="AlphaFoldDB" id="A0A9N9IH13"/>